<sequence>MSGCIDIVETKVLGFGLAWLGNNNPCRENKPITPNPVKPEPKKPAPAQGTPRLKPIATRYPLNPAKPEPKIFVHYSPVIPLISGNPVTNISLIFLDRFAEDFLDNGIKNIVEREAFGFMFSNARSNLRLILEYVEWMRPIARVFLRCIRSLDRYDRSDPRLYRPWQPIRLARGWRRRVDRSP</sequence>
<name>A0A450W126_9GAMM</name>
<organism evidence="2">
    <name type="scientific">Candidatus Kentrum sp. LPFa</name>
    <dbReference type="NCBI Taxonomy" id="2126335"/>
    <lineage>
        <taxon>Bacteria</taxon>
        <taxon>Pseudomonadati</taxon>
        <taxon>Pseudomonadota</taxon>
        <taxon>Gammaproteobacteria</taxon>
        <taxon>Candidatus Kentrum</taxon>
    </lineage>
</organism>
<protein>
    <submittedName>
        <fullName evidence="2">Uncharacterized protein</fullName>
    </submittedName>
</protein>
<dbReference type="EMBL" id="CAADFK010000015">
    <property type="protein sequence ID" value="VFK10729.1"/>
    <property type="molecule type" value="Genomic_DNA"/>
</dbReference>
<proteinExistence type="predicted"/>
<evidence type="ECO:0000256" key="1">
    <source>
        <dbReference type="SAM" id="MobiDB-lite"/>
    </source>
</evidence>
<gene>
    <name evidence="2" type="ORF">BECKLPF1236B_GA0070989_101519</name>
</gene>
<reference evidence="2" key="1">
    <citation type="submission" date="2019-02" db="EMBL/GenBank/DDBJ databases">
        <authorList>
            <person name="Gruber-Vodicka R. H."/>
            <person name="Seah K. B. B."/>
        </authorList>
    </citation>
    <scope>NUCLEOTIDE SEQUENCE</scope>
    <source>
        <strain evidence="2">BECK_S313</strain>
    </source>
</reference>
<dbReference type="AlphaFoldDB" id="A0A450W126"/>
<feature type="region of interest" description="Disordered" evidence="1">
    <location>
        <begin position="28"/>
        <end position="53"/>
    </location>
</feature>
<evidence type="ECO:0000313" key="2">
    <source>
        <dbReference type="EMBL" id="VFK10729.1"/>
    </source>
</evidence>
<accession>A0A450W126</accession>